<keyword evidence="1" id="KW-0677">Repeat</keyword>
<evidence type="ECO:0008006" key="5">
    <source>
        <dbReference type="Google" id="ProtNLM"/>
    </source>
</evidence>
<dbReference type="GO" id="GO:0009451">
    <property type="term" value="P:RNA modification"/>
    <property type="evidence" value="ECO:0007669"/>
    <property type="project" value="InterPro"/>
</dbReference>
<dbReference type="PANTHER" id="PTHR47926">
    <property type="entry name" value="PENTATRICOPEPTIDE REPEAT-CONTAINING PROTEIN"/>
    <property type="match status" value="1"/>
</dbReference>
<dbReference type="PANTHER" id="PTHR47926:SF533">
    <property type="entry name" value="DYW DOMAIN-CONTAINING PROTEIN"/>
    <property type="match status" value="1"/>
</dbReference>
<comment type="caution">
    <text evidence="3">The sequence shown here is derived from an EMBL/GenBank/DDBJ whole genome shotgun (WGS) entry which is preliminary data.</text>
</comment>
<evidence type="ECO:0000313" key="4">
    <source>
        <dbReference type="Proteomes" id="UP000886520"/>
    </source>
</evidence>
<dbReference type="Gene3D" id="1.25.40.10">
    <property type="entry name" value="Tetratricopeptide repeat domain"/>
    <property type="match status" value="5"/>
</dbReference>
<dbReference type="FunFam" id="1.25.40.10:FF:000158">
    <property type="entry name" value="pentatricopeptide repeat-containing protein At2g33680"/>
    <property type="match status" value="1"/>
</dbReference>
<dbReference type="Proteomes" id="UP000886520">
    <property type="component" value="Chromosome 23"/>
</dbReference>
<feature type="repeat" description="PPR" evidence="2">
    <location>
        <begin position="209"/>
        <end position="243"/>
    </location>
</feature>
<dbReference type="PROSITE" id="PS51375">
    <property type="entry name" value="PPR"/>
    <property type="match status" value="4"/>
</dbReference>
<dbReference type="NCBIfam" id="TIGR00756">
    <property type="entry name" value="PPR"/>
    <property type="match status" value="4"/>
</dbReference>
<reference evidence="3" key="1">
    <citation type="submission" date="2021-01" db="EMBL/GenBank/DDBJ databases">
        <title>Adiantum capillus-veneris genome.</title>
        <authorList>
            <person name="Fang Y."/>
            <person name="Liao Q."/>
        </authorList>
    </citation>
    <scope>NUCLEOTIDE SEQUENCE</scope>
    <source>
        <strain evidence="3">H3</strain>
        <tissue evidence="3">Leaf</tissue>
    </source>
</reference>
<dbReference type="GO" id="GO:0003723">
    <property type="term" value="F:RNA binding"/>
    <property type="evidence" value="ECO:0007669"/>
    <property type="project" value="InterPro"/>
</dbReference>
<organism evidence="3 4">
    <name type="scientific">Adiantum capillus-veneris</name>
    <name type="common">Maidenhair fern</name>
    <dbReference type="NCBI Taxonomy" id="13818"/>
    <lineage>
        <taxon>Eukaryota</taxon>
        <taxon>Viridiplantae</taxon>
        <taxon>Streptophyta</taxon>
        <taxon>Embryophyta</taxon>
        <taxon>Tracheophyta</taxon>
        <taxon>Polypodiopsida</taxon>
        <taxon>Polypodiidae</taxon>
        <taxon>Polypodiales</taxon>
        <taxon>Pteridineae</taxon>
        <taxon>Pteridaceae</taxon>
        <taxon>Vittarioideae</taxon>
        <taxon>Adiantum</taxon>
    </lineage>
</organism>
<feature type="repeat" description="PPR" evidence="2">
    <location>
        <begin position="310"/>
        <end position="344"/>
    </location>
</feature>
<dbReference type="Pfam" id="PF01535">
    <property type="entry name" value="PPR"/>
    <property type="match status" value="4"/>
</dbReference>
<dbReference type="FunFam" id="1.25.40.10:FF:000344">
    <property type="entry name" value="Pentatricopeptide repeat-containing protein"/>
    <property type="match status" value="1"/>
</dbReference>
<dbReference type="Pfam" id="PF13041">
    <property type="entry name" value="PPR_2"/>
    <property type="match status" value="3"/>
</dbReference>
<dbReference type="InterPro" id="IPR011990">
    <property type="entry name" value="TPR-like_helical_dom_sf"/>
</dbReference>
<dbReference type="FunFam" id="1.25.40.10:FF:000381">
    <property type="entry name" value="Pentatricopeptide repeat-containing protein"/>
    <property type="match status" value="1"/>
</dbReference>
<dbReference type="OrthoDB" id="1908030at2759"/>
<proteinExistence type="predicted"/>
<protein>
    <recommendedName>
        <fullName evidence="5">Pentatricopeptide repeat-containing protein</fullName>
    </recommendedName>
</protein>
<evidence type="ECO:0000256" key="2">
    <source>
        <dbReference type="PROSITE-ProRule" id="PRU00708"/>
    </source>
</evidence>
<sequence>MPAVWLASRKQNFRRYTVWRELKWPSATVAHDDSIKALYAFTNSSVWPPGFRFMLQHFQTWCCASQWPRPTPTDKSMHSFKSASRLCHAGACSRDIPFTHLQTTNNYISNMTSELQNEPDIASALQGSLRDCQYTHAYMVEAGLTGDVFLVNLVLRAYSKFGTMSDACAVFDGMPRPSIISWNTMIGGYINVYSVDEARLFFDRMFQRNVVTWNTLITAYARHVKSKEALHLFQRMYLESGLPNDVTFINVLSVCSQLVDLKTGRLIHVLICGCGLASSLTVGTTLINMYAKSNDLKSAHFAFHKLSQYDVASWTSLISAYARLEKGEVAFDLYRRMQQEGIQPNKLTIQSTLSAIANKLLLREGKAIHSCVCFGDSRLDVDIGSALINMYGKCGSIKYAWLVFKDVKLNATSVWNAMIAACVDQTCYWQALSLYYQGLQKGLKLDEVTFANVLSASALVVNLNIGLLIHTHIVEEGHEPDVVVSNTLITFYSRCNALEDAIAVFKKMRSYSVVTWTCMIAAYGQGGLNRQAVELFQQMQLQHVKPNDVTIATALGACADSIALEEGRMLHVWISFERNVLNSAVRSAIVNMYGKCGALADAFSVFKSLGVLENIVLWNAMISGFAYGGHGGEALLCFFRLQGECIQLDEFTFVGLLSACSHAGMVDEGICCFCYVASSLYIRLLLEHCVCIIDLFGRAGQLAEAQSFVYKVPFLPDVCLWSALEAVSRTHGDSVCGKWASEQILEFG</sequence>
<dbReference type="EMBL" id="JABFUD020000023">
    <property type="protein sequence ID" value="KAI5061669.1"/>
    <property type="molecule type" value="Genomic_DNA"/>
</dbReference>
<dbReference type="GO" id="GO:0048731">
    <property type="term" value="P:system development"/>
    <property type="evidence" value="ECO:0007669"/>
    <property type="project" value="UniProtKB-ARBA"/>
</dbReference>
<dbReference type="AlphaFoldDB" id="A0A9D4U4X3"/>
<accession>A0A9D4U4X3</accession>
<feature type="repeat" description="PPR" evidence="2">
    <location>
        <begin position="481"/>
        <end position="511"/>
    </location>
</feature>
<feature type="repeat" description="PPR" evidence="2">
    <location>
        <begin position="512"/>
        <end position="546"/>
    </location>
</feature>
<dbReference type="InterPro" id="IPR002885">
    <property type="entry name" value="PPR_rpt"/>
</dbReference>
<name>A0A9D4U4X3_ADICA</name>
<evidence type="ECO:0000313" key="3">
    <source>
        <dbReference type="EMBL" id="KAI5061669.1"/>
    </source>
</evidence>
<evidence type="ECO:0000256" key="1">
    <source>
        <dbReference type="ARBA" id="ARBA00022737"/>
    </source>
</evidence>
<gene>
    <name evidence="3" type="ORF">GOP47_0024174</name>
</gene>
<dbReference type="InterPro" id="IPR046960">
    <property type="entry name" value="PPR_At4g14850-like_plant"/>
</dbReference>
<keyword evidence="4" id="KW-1185">Reference proteome</keyword>